<evidence type="ECO:0000259" key="8">
    <source>
        <dbReference type="PROSITE" id="PS50850"/>
    </source>
</evidence>
<dbReference type="InterPro" id="IPR036259">
    <property type="entry name" value="MFS_trans_sf"/>
</dbReference>
<organism evidence="9 10">
    <name type="scientific">Rickettsia canadensis (strain McKiel)</name>
    <dbReference type="NCBI Taxonomy" id="293613"/>
    <lineage>
        <taxon>Bacteria</taxon>
        <taxon>Pseudomonadati</taxon>
        <taxon>Pseudomonadota</taxon>
        <taxon>Alphaproteobacteria</taxon>
        <taxon>Rickettsiales</taxon>
        <taxon>Rickettsiaceae</taxon>
        <taxon>Rickettsieae</taxon>
        <taxon>Rickettsia</taxon>
        <taxon>belli group</taxon>
    </lineage>
</organism>
<keyword evidence="5 7" id="KW-1133">Transmembrane helix</keyword>
<dbReference type="Gene3D" id="1.20.1250.20">
    <property type="entry name" value="MFS general substrate transporter like domains"/>
    <property type="match status" value="1"/>
</dbReference>
<feature type="transmembrane region" description="Helical" evidence="7">
    <location>
        <begin position="56"/>
        <end position="78"/>
    </location>
</feature>
<evidence type="ECO:0000256" key="3">
    <source>
        <dbReference type="ARBA" id="ARBA00022475"/>
    </source>
</evidence>
<keyword evidence="6 7" id="KW-0472">Membrane</keyword>
<dbReference type="RefSeq" id="WP_012148575.1">
    <property type="nucleotide sequence ID" value="NC_009879.1"/>
</dbReference>
<feature type="transmembrane region" description="Helical" evidence="7">
    <location>
        <begin position="377"/>
        <end position="400"/>
    </location>
</feature>
<reference evidence="10" key="1">
    <citation type="submission" date="2007-09" db="EMBL/GenBank/DDBJ databases">
        <title>Complete genome sequence of Rickettsia canadensis.</title>
        <authorList>
            <person name="Madan A."/>
            <person name="Fahey J."/>
            <person name="Helton E."/>
            <person name="Ketteman M."/>
            <person name="Madan A."/>
            <person name="Rodrigues S."/>
            <person name="Sanchez A."/>
            <person name="Whiting M."/>
            <person name="Dasch G."/>
            <person name="Eremeeva M."/>
        </authorList>
    </citation>
    <scope>NUCLEOTIDE SEQUENCE [LARGE SCALE GENOMIC DNA]</scope>
    <source>
        <strain evidence="10">McKiel</strain>
    </source>
</reference>
<comment type="subcellular location">
    <subcellularLocation>
        <location evidence="1">Cell inner membrane</location>
        <topology evidence="1">Multi-pass membrane protein</topology>
    </subcellularLocation>
</comment>
<dbReference type="Pfam" id="PF07690">
    <property type="entry name" value="MFS_1"/>
    <property type="match status" value="1"/>
</dbReference>
<proteinExistence type="predicted"/>
<gene>
    <name evidence="9" type="ordered locus">A1E_02155</name>
</gene>
<name>A8EYE3_RICCK</name>
<feature type="transmembrane region" description="Helical" evidence="7">
    <location>
        <begin position="90"/>
        <end position="112"/>
    </location>
</feature>
<feature type="transmembrane region" description="Helical" evidence="7">
    <location>
        <begin position="318"/>
        <end position="337"/>
    </location>
</feature>
<dbReference type="GO" id="GO:0022857">
    <property type="term" value="F:transmembrane transporter activity"/>
    <property type="evidence" value="ECO:0007669"/>
    <property type="project" value="InterPro"/>
</dbReference>
<dbReference type="AlphaFoldDB" id="A8EYE3"/>
<dbReference type="KEGG" id="rcm:A1E_02155"/>
<dbReference type="Proteomes" id="UP000007056">
    <property type="component" value="Chromosome"/>
</dbReference>
<keyword evidence="4 7" id="KW-0812">Transmembrane</keyword>
<evidence type="ECO:0000313" key="9">
    <source>
        <dbReference type="EMBL" id="ABV73376.1"/>
    </source>
</evidence>
<evidence type="ECO:0000256" key="6">
    <source>
        <dbReference type="ARBA" id="ARBA00023136"/>
    </source>
</evidence>
<evidence type="ECO:0000256" key="7">
    <source>
        <dbReference type="SAM" id="Phobius"/>
    </source>
</evidence>
<dbReference type="SUPFAM" id="SSF103473">
    <property type="entry name" value="MFS general substrate transporter"/>
    <property type="match status" value="1"/>
</dbReference>
<dbReference type="InterPro" id="IPR011701">
    <property type="entry name" value="MFS"/>
</dbReference>
<feature type="transmembrane region" description="Helical" evidence="7">
    <location>
        <begin position="21"/>
        <end position="44"/>
    </location>
</feature>
<feature type="transmembrane region" description="Helical" evidence="7">
    <location>
        <begin position="406"/>
        <end position="423"/>
    </location>
</feature>
<dbReference type="HOGENOM" id="CLU_001265_39_3_5"/>
<keyword evidence="2" id="KW-0813">Transport</keyword>
<dbReference type="STRING" id="293613.A1E_02155"/>
<protein>
    <submittedName>
        <fullName evidence="9">Proline/betaine transporter</fullName>
    </submittedName>
</protein>
<dbReference type="InterPro" id="IPR020846">
    <property type="entry name" value="MFS_dom"/>
</dbReference>
<accession>A8EYE3</accession>
<dbReference type="GO" id="GO:0005886">
    <property type="term" value="C:plasma membrane"/>
    <property type="evidence" value="ECO:0007669"/>
    <property type="project" value="UniProtKB-SubCell"/>
</dbReference>
<feature type="transmembrane region" description="Helical" evidence="7">
    <location>
        <begin position="249"/>
        <end position="268"/>
    </location>
</feature>
<feature type="transmembrane region" description="Helical" evidence="7">
    <location>
        <begin position="156"/>
        <end position="177"/>
    </location>
</feature>
<feature type="transmembrane region" description="Helical" evidence="7">
    <location>
        <begin position="183"/>
        <end position="202"/>
    </location>
</feature>
<evidence type="ECO:0000256" key="4">
    <source>
        <dbReference type="ARBA" id="ARBA00022692"/>
    </source>
</evidence>
<dbReference type="EMBL" id="CP000409">
    <property type="protein sequence ID" value="ABV73376.1"/>
    <property type="molecule type" value="Genomic_DNA"/>
</dbReference>
<dbReference type="PANTHER" id="PTHR43045">
    <property type="entry name" value="SHIKIMATE TRANSPORTER"/>
    <property type="match status" value="1"/>
</dbReference>
<feature type="transmembrane region" description="Helical" evidence="7">
    <location>
        <begin position="288"/>
        <end position="306"/>
    </location>
</feature>
<keyword evidence="3" id="KW-1003">Cell membrane</keyword>
<dbReference type="PANTHER" id="PTHR43045:SF1">
    <property type="entry name" value="SHIKIMATE TRANSPORTER"/>
    <property type="match status" value="1"/>
</dbReference>
<feature type="domain" description="Major facilitator superfamily (MFS) profile" evidence="8">
    <location>
        <begin position="18"/>
        <end position="443"/>
    </location>
</feature>
<evidence type="ECO:0000256" key="5">
    <source>
        <dbReference type="ARBA" id="ARBA00022989"/>
    </source>
</evidence>
<dbReference type="PROSITE" id="PS50850">
    <property type="entry name" value="MFS"/>
    <property type="match status" value="1"/>
</dbReference>
<evidence type="ECO:0000256" key="2">
    <source>
        <dbReference type="ARBA" id="ARBA00022448"/>
    </source>
</evidence>
<feature type="transmembrane region" description="Helical" evidence="7">
    <location>
        <begin position="118"/>
        <end position="144"/>
    </location>
</feature>
<dbReference type="eggNOG" id="COG0477">
    <property type="taxonomic scope" value="Bacteria"/>
</dbReference>
<evidence type="ECO:0000256" key="1">
    <source>
        <dbReference type="ARBA" id="ARBA00004429"/>
    </source>
</evidence>
<sequence>MLGYEKAQTSLNREQKETIRLLSIGTFLEYFDLMIYVHMAVLLNELLFPKADTQTAAIYSAAAFCSTFVFRTFVALLFGWIGDKYGRKSTVIITTLFMACFCAFMAGLPTYVQIGVTATWIVTICRIIQGMSSLCEIIGAELYLTETINPPKQYPVVSLMFSCAVLGGVAALGLESIIVHYGFSWRITFFIGTFIAITGSYARTHLRETRDFIDAKQQVKNIFNKASINIKILENNPIWKEKVHWKTSLYYFLIHCTWPVTFYITYIYCSNILKSSFNYTSEEIITHNFIVSLMQFFGSLIFRAYLSGIINPLKILKGFLAIFSLFILIFPYLLNNLHTPRELLIIQSIMVIIGLGDAPAVPIFFKHFPIFKRFTYSSFLYALSRALIYVVTSFGIIYLVSYFGHWGILVISIPLSISYGFGIQHFEKLEKNRENYLKKKQLA</sequence>
<feature type="transmembrane region" description="Helical" evidence="7">
    <location>
        <begin position="343"/>
        <end position="365"/>
    </location>
</feature>
<evidence type="ECO:0000313" key="10">
    <source>
        <dbReference type="Proteomes" id="UP000007056"/>
    </source>
</evidence>